<proteinExistence type="predicted"/>
<dbReference type="Proteomes" id="UP001292182">
    <property type="component" value="Unassembled WGS sequence"/>
</dbReference>
<gene>
    <name evidence="3" type="ORF">N4G62_12320</name>
</gene>
<dbReference type="EMBL" id="JAOBTW010000012">
    <property type="protein sequence ID" value="MDZ7282813.1"/>
    <property type="molecule type" value="Genomic_DNA"/>
</dbReference>
<dbReference type="InterPro" id="IPR051012">
    <property type="entry name" value="CellSynth/LPSAsmb/PSIAsmb"/>
</dbReference>
<evidence type="ECO:0000256" key="1">
    <source>
        <dbReference type="ARBA" id="ARBA00022737"/>
    </source>
</evidence>
<name>A0ABU5LS96_9SPHN</name>
<reference evidence="4" key="1">
    <citation type="submission" date="2023-07" db="EMBL/GenBank/DDBJ databases">
        <title>Whole genome sequence analysis of rice epiphytic Sphingomonas sanguinis OsEp_Plm_15B2.</title>
        <authorList>
            <person name="Sahu K.P."/>
            <person name="Asharani P."/>
            <person name="Reddy B."/>
            <person name="Kumar A."/>
        </authorList>
    </citation>
    <scope>NUCLEOTIDE SEQUENCE [LARGE SCALE GENOMIC DNA]</scope>
    <source>
        <strain evidence="4">OsEp_Plm_15B2</strain>
    </source>
</reference>
<keyword evidence="4" id="KW-1185">Reference proteome</keyword>
<dbReference type="SMART" id="SM00028">
    <property type="entry name" value="TPR"/>
    <property type="match status" value="3"/>
</dbReference>
<dbReference type="PANTHER" id="PTHR45586:SF1">
    <property type="entry name" value="LIPOPOLYSACCHARIDE ASSEMBLY PROTEIN B"/>
    <property type="match status" value="1"/>
</dbReference>
<keyword evidence="1" id="KW-0677">Repeat</keyword>
<sequence length="366" mass="38349">MPDYDQLAAFLKADPDNEALIADAARAAIEAGRPEDAAALAARHRALAGPTPAMDHVTGLAAMAVRDWPAATAAFRGLLDKGVDQPAVRYNLGWSLMMTGDRDGALGSLDDETARHIPQAAQLLVGLLHERGEIERAETVARDAVARFPDHRGLNAAVSTLAIDLEDLDLARDTAARAGDHPEALVTQATLALEEENIADAAALFDAALARHPDNPRALVGRGLVALAGDRRTDALADLDRGAELFGTHLGSWIAAGWAHVLAGDTNAARARFERAVAIDDSFAEAHGSLAVLDLMAGDTQAGQRRTELAQRLDRESFAGALAAAMLAAGGGDRDKAERIVTLALSTPIDGQGRTIGQALTRLGAF</sequence>
<accession>A0ABU5LS96</accession>
<dbReference type="RefSeq" id="WP_322539672.1">
    <property type="nucleotide sequence ID" value="NZ_JAOBTW010000012.1"/>
</dbReference>
<evidence type="ECO:0000313" key="4">
    <source>
        <dbReference type="Proteomes" id="UP001292182"/>
    </source>
</evidence>
<evidence type="ECO:0000313" key="3">
    <source>
        <dbReference type="EMBL" id="MDZ7282813.1"/>
    </source>
</evidence>
<dbReference type="PANTHER" id="PTHR45586">
    <property type="entry name" value="TPR REPEAT-CONTAINING PROTEIN PA4667"/>
    <property type="match status" value="1"/>
</dbReference>
<dbReference type="Gene3D" id="1.25.40.10">
    <property type="entry name" value="Tetratricopeptide repeat domain"/>
    <property type="match status" value="2"/>
</dbReference>
<protein>
    <submittedName>
        <fullName evidence="3">Tetratricopeptide repeat protein</fullName>
    </submittedName>
</protein>
<keyword evidence="2" id="KW-0802">TPR repeat</keyword>
<dbReference type="InterPro" id="IPR011990">
    <property type="entry name" value="TPR-like_helical_dom_sf"/>
</dbReference>
<comment type="caution">
    <text evidence="3">The sequence shown here is derived from an EMBL/GenBank/DDBJ whole genome shotgun (WGS) entry which is preliminary data.</text>
</comment>
<dbReference type="Pfam" id="PF13432">
    <property type="entry name" value="TPR_16"/>
    <property type="match status" value="2"/>
</dbReference>
<organism evidence="3 4">
    <name type="scientific">Sphingomonas sanguinis</name>
    <dbReference type="NCBI Taxonomy" id="33051"/>
    <lineage>
        <taxon>Bacteria</taxon>
        <taxon>Pseudomonadati</taxon>
        <taxon>Pseudomonadota</taxon>
        <taxon>Alphaproteobacteria</taxon>
        <taxon>Sphingomonadales</taxon>
        <taxon>Sphingomonadaceae</taxon>
        <taxon>Sphingomonas</taxon>
    </lineage>
</organism>
<evidence type="ECO:0000256" key="2">
    <source>
        <dbReference type="ARBA" id="ARBA00022803"/>
    </source>
</evidence>
<dbReference type="InterPro" id="IPR019734">
    <property type="entry name" value="TPR_rpt"/>
</dbReference>
<dbReference type="SUPFAM" id="SSF48452">
    <property type="entry name" value="TPR-like"/>
    <property type="match status" value="2"/>
</dbReference>